<dbReference type="RefSeq" id="WP_066749178.1">
    <property type="nucleotide sequence ID" value="NZ_JALEKI010000041.1"/>
</dbReference>
<keyword evidence="2" id="KW-0812">Transmembrane</keyword>
<keyword evidence="2" id="KW-0472">Membrane</keyword>
<reference evidence="4" key="1">
    <citation type="submission" date="2016-08" db="EMBL/GenBank/DDBJ databases">
        <title>Complete genome of Cloacibacillus porcorum.</title>
        <authorList>
            <person name="Looft T."/>
            <person name="Bayles D.O."/>
            <person name="Alt D.P."/>
        </authorList>
    </citation>
    <scope>NUCLEOTIDE SEQUENCE [LARGE SCALE GENOMIC DNA]</scope>
    <source>
        <strain evidence="4">CL-84</strain>
    </source>
</reference>
<dbReference type="Pfam" id="PF02397">
    <property type="entry name" value="Bac_transf"/>
    <property type="match status" value="1"/>
</dbReference>
<dbReference type="OrthoDB" id="9808602at2"/>
<comment type="similarity">
    <text evidence="1">Belongs to the bacterial sugar transferase family.</text>
</comment>
<dbReference type="Proteomes" id="UP000093044">
    <property type="component" value="Chromosome"/>
</dbReference>
<evidence type="ECO:0000256" key="2">
    <source>
        <dbReference type="SAM" id="Phobius"/>
    </source>
</evidence>
<dbReference type="STRING" id="1197717.BED41_09385"/>
<evidence type="ECO:0000259" key="3">
    <source>
        <dbReference type="Pfam" id="PF02397"/>
    </source>
</evidence>
<feature type="domain" description="Bacterial sugar transferase" evidence="3">
    <location>
        <begin position="13"/>
        <end position="186"/>
    </location>
</feature>
<dbReference type="EMBL" id="CP016757">
    <property type="protein sequence ID" value="ANZ46644.1"/>
    <property type="molecule type" value="Genomic_DNA"/>
</dbReference>
<accession>A0A1B2I9H2</accession>
<gene>
    <name evidence="4" type="ORF">BED41_09385</name>
</gene>
<keyword evidence="5" id="KW-1185">Reference proteome</keyword>
<proteinExistence type="inferred from homology"/>
<evidence type="ECO:0000313" key="4">
    <source>
        <dbReference type="EMBL" id="ANZ46644.1"/>
    </source>
</evidence>
<dbReference type="PANTHER" id="PTHR30576:SF8">
    <property type="entry name" value="UNDECAPRENYL-PHOSPHATE GALACTOSE PHOSPHOTRANSFERASE"/>
    <property type="match status" value="1"/>
</dbReference>
<dbReference type="InterPro" id="IPR003362">
    <property type="entry name" value="Bact_transf"/>
</dbReference>
<sequence length="235" mass="27448">MERHAGFYERYIKRMFDILCSLFVIIIFCWLYVIIAAMVRIKLGSPVLFQQPRPGKDEKIFKMYKFRTMTDKKDAYGNLLPDEARLTEFGKTLRNTSMDELPEAFNILKGEMSFIGPRPLLVRDMVFMTDKQRQRHNVRPGLSGLAQVNGRNAIDWERKLDYDLEYIKDITFLGDMKIILKTLSKAIIKQEGITEEGMATAEDYGDYLLNKRLVDKEEYEIKQAKARKLLALVDL</sequence>
<protein>
    <submittedName>
        <fullName evidence="4">UDP-galactose phosphate transferase</fullName>
    </submittedName>
</protein>
<feature type="transmembrane region" description="Helical" evidence="2">
    <location>
        <begin position="16"/>
        <end position="39"/>
    </location>
</feature>
<dbReference type="GO" id="GO:0016780">
    <property type="term" value="F:phosphotransferase activity, for other substituted phosphate groups"/>
    <property type="evidence" value="ECO:0007669"/>
    <property type="project" value="TreeGrafter"/>
</dbReference>
<dbReference type="AlphaFoldDB" id="A0A1B2I9H2"/>
<dbReference type="PANTHER" id="PTHR30576">
    <property type="entry name" value="COLANIC BIOSYNTHESIS UDP-GLUCOSE LIPID CARRIER TRANSFERASE"/>
    <property type="match status" value="1"/>
</dbReference>
<name>A0A1B2I9H2_9BACT</name>
<keyword evidence="2" id="KW-1133">Transmembrane helix</keyword>
<organism evidence="4 5">
    <name type="scientific">Cloacibacillus porcorum</name>
    <dbReference type="NCBI Taxonomy" id="1197717"/>
    <lineage>
        <taxon>Bacteria</taxon>
        <taxon>Thermotogati</taxon>
        <taxon>Synergistota</taxon>
        <taxon>Synergistia</taxon>
        <taxon>Synergistales</taxon>
        <taxon>Synergistaceae</taxon>
        <taxon>Cloacibacillus</taxon>
    </lineage>
</organism>
<keyword evidence="4" id="KW-0808">Transferase</keyword>
<evidence type="ECO:0000313" key="5">
    <source>
        <dbReference type="Proteomes" id="UP000093044"/>
    </source>
</evidence>
<dbReference type="KEGG" id="cpor:BED41_09385"/>
<evidence type="ECO:0000256" key="1">
    <source>
        <dbReference type="ARBA" id="ARBA00006464"/>
    </source>
</evidence>